<feature type="signal peptide" evidence="2">
    <location>
        <begin position="1"/>
        <end position="27"/>
    </location>
</feature>
<keyword evidence="4" id="KW-1185">Reference proteome</keyword>
<keyword evidence="1" id="KW-0812">Transmembrane</keyword>
<reference evidence="3 4" key="1">
    <citation type="submission" date="2016-04" db="EMBL/GenBank/DDBJ databases">
        <authorList>
            <person name="Evans L.H."/>
            <person name="Alamgir A."/>
            <person name="Owens N."/>
            <person name="Weber N.D."/>
            <person name="Virtaneva K."/>
            <person name="Barbian K."/>
            <person name="Babar A."/>
            <person name="Rosenke K."/>
        </authorList>
    </citation>
    <scope>NUCLEOTIDE SEQUENCE [LARGE SCALE GENOMIC DNA]</scope>
    <source>
        <strain evidence="3 4">LMa1</strain>
    </source>
</reference>
<keyword evidence="1" id="KW-1133">Transmembrane helix</keyword>
<protein>
    <recommendedName>
        <fullName evidence="5">Transmembrane protein</fullName>
    </recommendedName>
</protein>
<proteinExistence type="predicted"/>
<evidence type="ECO:0000313" key="3">
    <source>
        <dbReference type="EMBL" id="OAT80820.1"/>
    </source>
</evidence>
<evidence type="ECO:0008006" key="5">
    <source>
        <dbReference type="Google" id="ProtNLM"/>
    </source>
</evidence>
<feature type="chain" id="PRO_5038454848" description="Transmembrane protein" evidence="2">
    <location>
        <begin position="28"/>
        <end position="283"/>
    </location>
</feature>
<evidence type="ECO:0000256" key="2">
    <source>
        <dbReference type="SAM" id="SignalP"/>
    </source>
</evidence>
<feature type="transmembrane region" description="Helical" evidence="1">
    <location>
        <begin position="238"/>
        <end position="260"/>
    </location>
</feature>
<sequence length="283" mass="30328">MHVKVKTLTCLLVAMVVFLGSVPAALAGVVSVNTDPQQINVGLNFSGQTVSISGAAPADSDIYIKLVSPTRNVDLSRKGKVGPLWMNVAQAEVEGIPKMYQVFSSAKISALPPDLQDETGIEPGFKSVRDATTIKEASGNQTRKLSGREGKEYLDALIKMYQKDNLYTIKENAIQRSGDSYRLSVPLPASVAQGETVITAYAVKDGKILGQSKANINVRPVGLVGWARTMAKTNGPLYGTYAVFIALAAGLGIDMLFNYLEKLFRTLTGRLPQEGADPAAEIH</sequence>
<dbReference type="OrthoDB" id="1721463at2"/>
<dbReference type="Pfam" id="PF09608">
    <property type="entry name" value="Alph_Pro_TM"/>
    <property type="match status" value="1"/>
</dbReference>
<dbReference type="STRING" id="1838280.A6M21_12580"/>
<name>A0A1B7LD36_9FIRM</name>
<organism evidence="3 4">
    <name type="scientific">Desulfotomaculum copahuensis</name>
    <dbReference type="NCBI Taxonomy" id="1838280"/>
    <lineage>
        <taxon>Bacteria</taxon>
        <taxon>Bacillati</taxon>
        <taxon>Bacillota</taxon>
        <taxon>Clostridia</taxon>
        <taxon>Eubacteriales</taxon>
        <taxon>Desulfotomaculaceae</taxon>
        <taxon>Desulfotomaculum</taxon>
    </lineage>
</organism>
<dbReference type="RefSeq" id="WP_066669365.1">
    <property type="nucleotide sequence ID" value="NZ_LYVF01000172.1"/>
</dbReference>
<evidence type="ECO:0000313" key="4">
    <source>
        <dbReference type="Proteomes" id="UP000078532"/>
    </source>
</evidence>
<dbReference type="AlphaFoldDB" id="A0A1B7LD36"/>
<dbReference type="InterPro" id="IPR019088">
    <property type="entry name" value="CHP02186-rel_TM"/>
</dbReference>
<accession>A0A1B7LD36</accession>
<dbReference type="EMBL" id="LYVF01000172">
    <property type="protein sequence ID" value="OAT80820.1"/>
    <property type="molecule type" value="Genomic_DNA"/>
</dbReference>
<keyword evidence="1" id="KW-0472">Membrane</keyword>
<comment type="caution">
    <text evidence="3">The sequence shown here is derived from an EMBL/GenBank/DDBJ whole genome shotgun (WGS) entry which is preliminary data.</text>
</comment>
<evidence type="ECO:0000256" key="1">
    <source>
        <dbReference type="SAM" id="Phobius"/>
    </source>
</evidence>
<dbReference type="Proteomes" id="UP000078532">
    <property type="component" value="Unassembled WGS sequence"/>
</dbReference>
<keyword evidence="2" id="KW-0732">Signal</keyword>
<gene>
    <name evidence="3" type="ORF">A6M21_12580</name>
</gene>